<dbReference type="GO" id="GO:0030145">
    <property type="term" value="F:manganese ion binding"/>
    <property type="evidence" value="ECO:0007669"/>
    <property type="project" value="UniProtKB-UniRule"/>
</dbReference>
<dbReference type="InterPro" id="IPR011766">
    <property type="entry name" value="TPP_enzyme_TPP-bd"/>
</dbReference>
<keyword evidence="1 6" id="KW-0808">Transferase</keyword>
<dbReference type="PANTHER" id="PTHR42916:SF1">
    <property type="entry name" value="PROTEIN PHYLLO, CHLOROPLASTIC"/>
    <property type="match status" value="1"/>
</dbReference>
<dbReference type="Pfam" id="PF02775">
    <property type="entry name" value="TPP_enzyme_C"/>
    <property type="match status" value="1"/>
</dbReference>
<accession>A0A1H4QJI0</accession>
<evidence type="ECO:0000313" key="9">
    <source>
        <dbReference type="EMBL" id="SEC19770.1"/>
    </source>
</evidence>
<feature type="domain" description="Thiamine pyrophosphate enzyme N-terminal TPP-binding" evidence="8">
    <location>
        <begin position="16"/>
        <end position="127"/>
    </location>
</feature>
<comment type="subunit">
    <text evidence="6">Homodimer.</text>
</comment>
<dbReference type="Proteomes" id="UP000183038">
    <property type="component" value="Unassembled WGS sequence"/>
</dbReference>
<dbReference type="Pfam" id="PF02776">
    <property type="entry name" value="TPP_enzyme_N"/>
    <property type="match status" value="1"/>
</dbReference>
<keyword evidence="5 6" id="KW-0464">Manganese</keyword>
<dbReference type="InterPro" id="IPR004433">
    <property type="entry name" value="MenaQ_synth_MenD"/>
</dbReference>
<keyword evidence="6" id="KW-0474">Menaquinone biosynthesis</keyword>
<dbReference type="GO" id="GO:0009234">
    <property type="term" value="P:menaquinone biosynthetic process"/>
    <property type="evidence" value="ECO:0007669"/>
    <property type="project" value="UniProtKB-UniRule"/>
</dbReference>
<dbReference type="NCBIfam" id="TIGR00173">
    <property type="entry name" value="menD"/>
    <property type="match status" value="1"/>
</dbReference>
<dbReference type="InterPro" id="IPR012001">
    <property type="entry name" value="Thiamin_PyroP_enz_TPP-bd_dom"/>
</dbReference>
<dbReference type="UniPathway" id="UPA01057">
    <property type="reaction ID" value="UER00164"/>
</dbReference>
<comment type="catalytic activity">
    <reaction evidence="6">
        <text>isochorismate + 2-oxoglutarate + H(+) = 5-enolpyruvoyl-6-hydroxy-2-succinyl-cyclohex-3-ene-1-carboxylate + CO2</text>
        <dbReference type="Rhea" id="RHEA:25593"/>
        <dbReference type="ChEBI" id="CHEBI:15378"/>
        <dbReference type="ChEBI" id="CHEBI:16526"/>
        <dbReference type="ChEBI" id="CHEBI:16810"/>
        <dbReference type="ChEBI" id="CHEBI:29780"/>
        <dbReference type="ChEBI" id="CHEBI:58818"/>
        <dbReference type="EC" id="2.2.1.9"/>
    </reaction>
</comment>
<comment type="cofactor">
    <cofactor evidence="6">
        <name>Mg(2+)</name>
        <dbReference type="ChEBI" id="CHEBI:18420"/>
    </cofactor>
    <cofactor evidence="6">
        <name>Mn(2+)</name>
        <dbReference type="ChEBI" id="CHEBI:29035"/>
    </cofactor>
</comment>
<evidence type="ECO:0000313" key="10">
    <source>
        <dbReference type="Proteomes" id="UP000183038"/>
    </source>
</evidence>
<dbReference type="CDD" id="cd02009">
    <property type="entry name" value="TPP_SHCHC_synthase"/>
    <property type="match status" value="1"/>
</dbReference>
<evidence type="ECO:0000256" key="2">
    <source>
        <dbReference type="ARBA" id="ARBA00022723"/>
    </source>
</evidence>
<comment type="pathway">
    <text evidence="6">Quinol/quinone metabolism; menaquinone biosynthesis.</text>
</comment>
<dbReference type="CDD" id="cd07037">
    <property type="entry name" value="TPP_PYR_MenD"/>
    <property type="match status" value="1"/>
</dbReference>
<evidence type="ECO:0000256" key="6">
    <source>
        <dbReference type="HAMAP-Rule" id="MF_01659"/>
    </source>
</evidence>
<comment type="pathway">
    <text evidence="6">Quinol/quinone metabolism; 1,4-dihydroxy-2-naphthoate biosynthesis; 1,4-dihydroxy-2-naphthoate from chorismate: step 2/7.</text>
</comment>
<dbReference type="PIRSF" id="PIRSF004983">
    <property type="entry name" value="MenD"/>
    <property type="match status" value="1"/>
</dbReference>
<sequence length="590" mass="66376">MVVFLNYMKYSAIPTAQTIVQHCQAKEIGNIVISPGSRNAPLTIAFAENPFFKCFSIVDERSAAFFALGMAQQLNEPVVVLCTSGSALLNYYPAIAEAYYSNIPLIVISADRPVYKLGIGDGQTIDQRNVFKNHIGYSANLKQDVSHASSTVLQYRPDWLEGGKIEDIQHEVQTFNDQQLNLAFDISLKSNSPVHINAPFEEPLYNAVLEPTVSPLLNVDANEIVDGPNLEPHREIWNASSKKMVLVGVNSPNEVESEILDFLANDPSVLVLTETTSNIHHPHFFNSIDSLIAPIEMQLDSDELFKKLRPDVLITFGGLIVSKKVKAFLRKHKPDHHWHIGGQTANNTFFCLKEHLKISVNRFFDEMYAQPIKTDSDYFLSWNKVKQGYMLKREAYLKKIPFSDFSAFGQLLGSVPDNYMLQLANSSTIRYTQLFDLNPSLKVFCNRGTSGIDGSTSTAVGASWANGSPTLLVTGDLSFFYDSNALWNNYIKNNFRIIVINNGGGGIFRILPGKDDSSVFETYFETRHSLSAEHLCNMFGFEYRTAKSSIELEEELKVFYKETVRPMLLEITTPTLINDKILIDYFRFIS</sequence>
<evidence type="ECO:0000256" key="3">
    <source>
        <dbReference type="ARBA" id="ARBA00022842"/>
    </source>
</evidence>
<dbReference type="InterPro" id="IPR029061">
    <property type="entry name" value="THDP-binding"/>
</dbReference>
<organism evidence="9 10">
    <name type="scientific">Maribacter dokdonensis</name>
    <dbReference type="NCBI Taxonomy" id="320912"/>
    <lineage>
        <taxon>Bacteria</taxon>
        <taxon>Pseudomonadati</taxon>
        <taxon>Bacteroidota</taxon>
        <taxon>Flavobacteriia</taxon>
        <taxon>Flavobacteriales</taxon>
        <taxon>Flavobacteriaceae</taxon>
        <taxon>Maribacter</taxon>
    </lineage>
</organism>
<evidence type="ECO:0000259" key="8">
    <source>
        <dbReference type="Pfam" id="PF02776"/>
    </source>
</evidence>
<proteinExistence type="inferred from homology"/>
<dbReference type="AlphaFoldDB" id="A0A1H4QJI0"/>
<reference evidence="9 10" key="1">
    <citation type="submission" date="2016-10" db="EMBL/GenBank/DDBJ databases">
        <authorList>
            <person name="de Groot N.N."/>
        </authorList>
    </citation>
    <scope>NUCLEOTIDE SEQUENCE [LARGE SCALE GENOMIC DNA]</scope>
    <source>
        <strain evidence="9 10">MAR_2009_71</strain>
    </source>
</reference>
<dbReference type="GO" id="GO:0070204">
    <property type="term" value="F:2-succinyl-5-enolpyruvyl-6-hydroxy-3-cyclohexene-1-carboxylic-acid synthase activity"/>
    <property type="evidence" value="ECO:0007669"/>
    <property type="project" value="UniProtKB-UniRule"/>
</dbReference>
<name>A0A1H4QJI0_9FLAO</name>
<dbReference type="UniPathway" id="UPA00079"/>
<comment type="cofactor">
    <cofactor evidence="6">
        <name>thiamine diphosphate</name>
        <dbReference type="ChEBI" id="CHEBI:58937"/>
    </cofactor>
    <text evidence="6">Binds 1 thiamine pyrophosphate per subunit.</text>
</comment>
<dbReference type="Gene3D" id="3.40.50.970">
    <property type="match status" value="2"/>
</dbReference>
<feature type="domain" description="Thiamine pyrophosphate enzyme TPP-binding" evidence="7">
    <location>
        <begin position="431"/>
        <end position="571"/>
    </location>
</feature>
<evidence type="ECO:0000256" key="1">
    <source>
        <dbReference type="ARBA" id="ARBA00022679"/>
    </source>
</evidence>
<dbReference type="EMBL" id="FNTB01000001">
    <property type="protein sequence ID" value="SEC19770.1"/>
    <property type="molecule type" value="Genomic_DNA"/>
</dbReference>
<gene>
    <name evidence="6" type="primary">menD</name>
    <name evidence="9" type="ORF">SAMN05192540_2596</name>
</gene>
<evidence type="ECO:0000256" key="4">
    <source>
        <dbReference type="ARBA" id="ARBA00023052"/>
    </source>
</evidence>
<dbReference type="EC" id="2.2.1.9" evidence="6"/>
<dbReference type="PANTHER" id="PTHR42916">
    <property type="entry name" value="2-SUCCINYL-5-ENOLPYRUVYL-6-HYDROXY-3-CYCLOHEXENE-1-CARBOXYLATE SYNTHASE"/>
    <property type="match status" value="1"/>
</dbReference>
<keyword evidence="3 6" id="KW-0460">Magnesium</keyword>
<protein>
    <recommendedName>
        <fullName evidence="6">2-succinyl-5-enolpyruvyl-6-hydroxy-3-cyclohexene-1-carboxylate synthase</fullName>
        <shortName evidence="6">SEPHCHC synthase</shortName>
        <ecNumber evidence="6">2.2.1.9</ecNumber>
    </recommendedName>
    <alternativeName>
        <fullName evidence="6">Menaquinone biosynthesis protein MenD</fullName>
    </alternativeName>
</protein>
<evidence type="ECO:0000256" key="5">
    <source>
        <dbReference type="ARBA" id="ARBA00023211"/>
    </source>
</evidence>
<keyword evidence="2 6" id="KW-0479">Metal-binding</keyword>
<comment type="similarity">
    <text evidence="6">Belongs to the TPP enzyme family. MenD subfamily.</text>
</comment>
<evidence type="ECO:0000259" key="7">
    <source>
        <dbReference type="Pfam" id="PF02775"/>
    </source>
</evidence>
<dbReference type="GO" id="GO:0000287">
    <property type="term" value="F:magnesium ion binding"/>
    <property type="evidence" value="ECO:0007669"/>
    <property type="project" value="UniProtKB-UniRule"/>
</dbReference>
<comment type="function">
    <text evidence="6">Catalyzes the thiamine diphosphate-dependent decarboxylation of 2-oxoglutarate and the subsequent addition of the resulting succinic semialdehyde-thiamine pyrophosphate anion to isochorismate to yield 2-succinyl-5-enolpyruvyl-6-hydroxy-3-cyclohexene-1-carboxylate (SEPHCHC).</text>
</comment>
<dbReference type="Gene3D" id="3.40.50.1220">
    <property type="entry name" value="TPP-binding domain"/>
    <property type="match status" value="1"/>
</dbReference>
<dbReference type="GO" id="GO:0030976">
    <property type="term" value="F:thiamine pyrophosphate binding"/>
    <property type="evidence" value="ECO:0007669"/>
    <property type="project" value="UniProtKB-UniRule"/>
</dbReference>
<dbReference type="SUPFAM" id="SSF52518">
    <property type="entry name" value="Thiamin diphosphate-binding fold (THDP-binding)"/>
    <property type="match status" value="2"/>
</dbReference>
<dbReference type="HAMAP" id="MF_01659">
    <property type="entry name" value="MenD"/>
    <property type="match status" value="1"/>
</dbReference>
<keyword evidence="4 6" id="KW-0786">Thiamine pyrophosphate</keyword>